<dbReference type="OrthoDB" id="107670at2"/>
<dbReference type="GeneID" id="42307429"/>
<dbReference type="EMBL" id="LGUG01000004">
    <property type="protein sequence ID" value="KON97403.1"/>
    <property type="molecule type" value="Genomic_DNA"/>
</dbReference>
<dbReference type="SUPFAM" id="SSF53850">
    <property type="entry name" value="Periplasmic binding protein-like II"/>
    <property type="match status" value="1"/>
</dbReference>
<comment type="similarity">
    <text evidence="1">Belongs to the LysR transcriptional regulatory family.</text>
</comment>
<evidence type="ECO:0000313" key="6">
    <source>
        <dbReference type="EMBL" id="KON97403.1"/>
    </source>
</evidence>
<feature type="domain" description="HTH lysR-type" evidence="5">
    <location>
        <begin position="1"/>
        <end position="58"/>
    </location>
</feature>
<dbReference type="PRINTS" id="PR00039">
    <property type="entry name" value="HTHLYSR"/>
</dbReference>
<proteinExistence type="inferred from homology"/>
<dbReference type="GO" id="GO:0003700">
    <property type="term" value="F:DNA-binding transcription factor activity"/>
    <property type="evidence" value="ECO:0007669"/>
    <property type="project" value="InterPro"/>
</dbReference>
<evidence type="ECO:0000256" key="3">
    <source>
        <dbReference type="ARBA" id="ARBA00023125"/>
    </source>
</evidence>
<dbReference type="InterPro" id="IPR036390">
    <property type="entry name" value="WH_DNA-bd_sf"/>
</dbReference>
<dbReference type="InterPro" id="IPR000847">
    <property type="entry name" value="LysR_HTH_N"/>
</dbReference>
<dbReference type="AlphaFoldDB" id="A0A0D1XUG0"/>
<name>A0A0D1XUG0_ANEMI</name>
<dbReference type="Gene3D" id="3.40.190.290">
    <property type="match status" value="1"/>
</dbReference>
<accession>A0A0D1XUG0</accession>
<dbReference type="STRING" id="47500.AF333_19955"/>
<comment type="caution">
    <text evidence="6">The sequence shown here is derived from an EMBL/GenBank/DDBJ whole genome shotgun (WGS) entry which is preliminary data.</text>
</comment>
<dbReference type="RefSeq" id="WP_043064716.1">
    <property type="nucleotide sequence ID" value="NZ_BJOA01000046.1"/>
</dbReference>
<keyword evidence="4" id="KW-0804">Transcription</keyword>
<protein>
    <submittedName>
        <fullName evidence="6">LysR family transcriptional regulator</fullName>
    </submittedName>
</protein>
<evidence type="ECO:0000256" key="2">
    <source>
        <dbReference type="ARBA" id="ARBA00023015"/>
    </source>
</evidence>
<dbReference type="SUPFAM" id="SSF46785">
    <property type="entry name" value="Winged helix' DNA-binding domain"/>
    <property type="match status" value="1"/>
</dbReference>
<dbReference type="InterPro" id="IPR005119">
    <property type="entry name" value="LysR_subst-bd"/>
</dbReference>
<dbReference type="PANTHER" id="PTHR30126:SF78">
    <property type="entry name" value="HTH LYSR-TYPE DOMAIN-CONTAINING PROTEIN"/>
    <property type="match status" value="1"/>
</dbReference>
<keyword evidence="7" id="KW-1185">Reference proteome</keyword>
<sequence length="285" mass="33219">MDERDWTMLHALYEAKNITKTAEKLCISQPALTYRLQRLEKEFGVTLVYTGRKGVEFTAQGEHLVRYSEDMLLQLRKTKEYLLNMEGKVRGTLRLGVSSMFAGYKLPSILKNFHNEYPDVDFNVTTGWSAEVINSVYKHDVHVGIVRGDYNWPEEKHLLMEEPLFVVSDREISLKDLPNLPRINYNTDTSLKLLIEDWWKEMYSQPPSIMMEVDKMETCKKMTLNGLGYAILPGILLDENEKLFKINLTSKSGIPILRRTWIIYRKKSLEVSVVKAFVDFLKRIK</sequence>
<evidence type="ECO:0000259" key="5">
    <source>
        <dbReference type="PROSITE" id="PS50931"/>
    </source>
</evidence>
<gene>
    <name evidence="6" type="ORF">AF333_19955</name>
</gene>
<dbReference type="PANTHER" id="PTHR30126">
    <property type="entry name" value="HTH-TYPE TRANSCRIPTIONAL REGULATOR"/>
    <property type="match status" value="1"/>
</dbReference>
<keyword evidence="3" id="KW-0238">DNA-binding</keyword>
<dbReference type="PROSITE" id="PS50931">
    <property type="entry name" value="HTH_LYSR"/>
    <property type="match status" value="1"/>
</dbReference>
<dbReference type="Pfam" id="PF00126">
    <property type="entry name" value="HTH_1"/>
    <property type="match status" value="1"/>
</dbReference>
<organism evidence="6 7">
    <name type="scientific">Aneurinibacillus migulanus</name>
    <name type="common">Bacillus migulanus</name>
    <dbReference type="NCBI Taxonomy" id="47500"/>
    <lineage>
        <taxon>Bacteria</taxon>
        <taxon>Bacillati</taxon>
        <taxon>Bacillota</taxon>
        <taxon>Bacilli</taxon>
        <taxon>Bacillales</taxon>
        <taxon>Paenibacillaceae</taxon>
        <taxon>Aneurinibacillus group</taxon>
        <taxon>Aneurinibacillus</taxon>
    </lineage>
</organism>
<reference evidence="6 7" key="1">
    <citation type="submission" date="2015-07" db="EMBL/GenBank/DDBJ databases">
        <title>Fjat-14205 dsm 2895.</title>
        <authorList>
            <person name="Liu B."/>
            <person name="Wang J."/>
            <person name="Zhu Y."/>
            <person name="Liu G."/>
            <person name="Chen Q."/>
            <person name="Chen Z."/>
            <person name="Lan J."/>
            <person name="Che J."/>
            <person name="Ge C."/>
            <person name="Shi H."/>
            <person name="Pan Z."/>
            <person name="Liu X."/>
        </authorList>
    </citation>
    <scope>NUCLEOTIDE SEQUENCE [LARGE SCALE GENOMIC DNA]</scope>
    <source>
        <strain evidence="6 7">DSM 2895</strain>
    </source>
</reference>
<dbReference type="InterPro" id="IPR036388">
    <property type="entry name" value="WH-like_DNA-bd_sf"/>
</dbReference>
<dbReference type="Gene3D" id="1.10.10.10">
    <property type="entry name" value="Winged helix-like DNA-binding domain superfamily/Winged helix DNA-binding domain"/>
    <property type="match status" value="1"/>
</dbReference>
<evidence type="ECO:0000256" key="4">
    <source>
        <dbReference type="ARBA" id="ARBA00023163"/>
    </source>
</evidence>
<evidence type="ECO:0000313" key="7">
    <source>
        <dbReference type="Proteomes" id="UP000037269"/>
    </source>
</evidence>
<evidence type="ECO:0000256" key="1">
    <source>
        <dbReference type="ARBA" id="ARBA00009437"/>
    </source>
</evidence>
<dbReference type="Pfam" id="PF03466">
    <property type="entry name" value="LysR_substrate"/>
    <property type="match status" value="1"/>
</dbReference>
<keyword evidence="2" id="KW-0805">Transcription regulation</keyword>
<dbReference type="PATRIC" id="fig|47500.8.peg.4901"/>
<dbReference type="GO" id="GO:0000976">
    <property type="term" value="F:transcription cis-regulatory region binding"/>
    <property type="evidence" value="ECO:0007669"/>
    <property type="project" value="TreeGrafter"/>
</dbReference>
<dbReference type="Proteomes" id="UP000037269">
    <property type="component" value="Unassembled WGS sequence"/>
</dbReference>
<dbReference type="CDD" id="cd05466">
    <property type="entry name" value="PBP2_LTTR_substrate"/>
    <property type="match status" value="1"/>
</dbReference>